<evidence type="ECO:0000256" key="3">
    <source>
        <dbReference type="SAM" id="Phobius"/>
    </source>
</evidence>
<keyword evidence="3" id="KW-0812">Transmembrane</keyword>
<feature type="transmembrane region" description="Helical" evidence="3">
    <location>
        <begin position="696"/>
        <end position="715"/>
    </location>
</feature>
<feature type="transmembrane region" description="Helical" evidence="3">
    <location>
        <begin position="160"/>
        <end position="178"/>
    </location>
</feature>
<feature type="coiled-coil region" evidence="1">
    <location>
        <begin position="617"/>
        <end position="648"/>
    </location>
</feature>
<dbReference type="AlphaFoldDB" id="A0A450VQ02"/>
<evidence type="ECO:0000256" key="1">
    <source>
        <dbReference type="SAM" id="Coils"/>
    </source>
</evidence>
<organism evidence="4">
    <name type="scientific">Candidatus Kentrum sp. LPFa</name>
    <dbReference type="NCBI Taxonomy" id="2126335"/>
    <lineage>
        <taxon>Bacteria</taxon>
        <taxon>Pseudomonadati</taxon>
        <taxon>Pseudomonadota</taxon>
        <taxon>Gammaproteobacteria</taxon>
        <taxon>Candidatus Kentrum</taxon>
    </lineage>
</organism>
<sequence>MKTHRRVIDTQRRVMRTRLFGYVSRVNAIMTEKAQQETDKTATGSDNTWEVIDRLEKDARDFFLGDPSPPGAESTAGKDPEPQFGQRGWLKRSWDFLWQVLLSKLFWFLLLSLSWALSTVGFYVLFSTWSIETPFGIDVLIGQFQTQWKEANSWGQLLEFWGRLVLSMFFAFLGAFLVGRMSRSMVRRGPGPGTRLISFLLLAAGLLLSGMSGFVVIWSHNNHEALLKDHRAMLDRSLDAAIKDVRYHYAREFKGKDGKSEVLRQERERLGRIEGLFNKIEGFQARIDEYDSDDGEFRRFLRFLRAIGSDQSQGWIRRNIEDIYRNPNYRNEMLRHLLGEGGKGGAGFGRETTVLIGKMTEEWIGKLHDLCEDIASDTRSLKESDPESCASLKTDIDEFKQAFRTQSVSLGKQPNIDWLTGEFLDELKERIIGFRLRNVKDRLSRFDSLLKQEKQFDTENSSDKYRWIDFDDEFQSRRKSIDAHKEEKDPDFDAAFEKLKKLSSELARLLGETPHPVASPEPQYLHAVVRERFFTTVVPFVNAYHVPERYLNEKNLVTDPATDQIIPAKLIMDIEAVNETMPFSREELVIALEDRLGRLLPPHLRVQLLGVAKCGSKNDCEERIGALKKEYEKLAEALEKEPENLAEALEKLGWKSLAEASAGDIENRLEGTLTNRERMLLRGVIEKQKITANNEWFAYILAALCDILAIFLGIFDEMRKRGKARWPDHFSRKKRVQRQARREWEKQERELWQRWENIRRTSREHFIGRCDDFDLEKQKRWKARLETDDGGIETRIDAAIEQDLVLMATGIPGAEMNSLAKVAAKLSDVYRGIAKAPGRCTRPSAMRRRPYTKHSPRSRTSETCTVTIKKR</sequence>
<accession>A0A450VQ02</accession>
<keyword evidence="3" id="KW-1133">Transmembrane helix</keyword>
<reference evidence="4" key="1">
    <citation type="submission" date="2019-02" db="EMBL/GenBank/DDBJ databases">
        <authorList>
            <person name="Gruber-Vodicka R. H."/>
            <person name="Seah K. B. B."/>
        </authorList>
    </citation>
    <scope>NUCLEOTIDE SEQUENCE</scope>
    <source>
        <strain evidence="4">BECK_S312</strain>
    </source>
</reference>
<dbReference type="EMBL" id="CAADFM010000005">
    <property type="protein sequence ID" value="VFK06873.1"/>
    <property type="molecule type" value="Genomic_DNA"/>
</dbReference>
<feature type="transmembrane region" description="Helical" evidence="3">
    <location>
        <begin position="199"/>
        <end position="218"/>
    </location>
</feature>
<evidence type="ECO:0000256" key="2">
    <source>
        <dbReference type="SAM" id="MobiDB-lite"/>
    </source>
</evidence>
<feature type="transmembrane region" description="Helical" evidence="3">
    <location>
        <begin position="105"/>
        <end position="126"/>
    </location>
</feature>
<name>A0A450VQ02_9GAMM</name>
<feature type="compositionally biased region" description="Basic residues" evidence="2">
    <location>
        <begin position="845"/>
        <end position="857"/>
    </location>
</feature>
<gene>
    <name evidence="4" type="ORF">BECKLPF1236A_GA0070988_100055</name>
</gene>
<keyword evidence="1" id="KW-0175">Coiled coil</keyword>
<protein>
    <submittedName>
        <fullName evidence="4">Uncharacterized protein</fullName>
    </submittedName>
</protein>
<evidence type="ECO:0000313" key="4">
    <source>
        <dbReference type="EMBL" id="VFK06873.1"/>
    </source>
</evidence>
<feature type="compositionally biased region" description="Polar residues" evidence="2">
    <location>
        <begin position="861"/>
        <end position="871"/>
    </location>
</feature>
<keyword evidence="3" id="KW-0472">Membrane</keyword>
<feature type="region of interest" description="Disordered" evidence="2">
    <location>
        <begin position="840"/>
        <end position="871"/>
    </location>
</feature>
<proteinExistence type="predicted"/>